<keyword evidence="6 8" id="KW-0472">Membrane</keyword>
<feature type="transmembrane region" description="Helical" evidence="8">
    <location>
        <begin position="284"/>
        <end position="301"/>
    </location>
</feature>
<evidence type="ECO:0000256" key="1">
    <source>
        <dbReference type="ARBA" id="ARBA00004651"/>
    </source>
</evidence>
<feature type="transmembrane region" description="Helical" evidence="8">
    <location>
        <begin position="71"/>
        <end position="90"/>
    </location>
</feature>
<evidence type="ECO:0000256" key="6">
    <source>
        <dbReference type="ARBA" id="ARBA00023136"/>
    </source>
</evidence>
<feature type="transmembrane region" description="Helical" evidence="8">
    <location>
        <begin position="21"/>
        <end position="40"/>
    </location>
</feature>
<dbReference type="InterPro" id="IPR002656">
    <property type="entry name" value="Acyl_transf_3_dom"/>
</dbReference>
<sequence>MRTELTPSLAKSLQEPRPRALWADTAKGACIVLVVLWHVVMKDYLQVDWHIGIPLPGAWGTLGEQLLPLRMPLFFTISGVFATTALARPWRQTARSRIAKFLYLYTAWLLIHTAILSATPGFATARADSALALLAQLTVTPSNLWYLYALAVYFVIAKALHRLPRAAVLTAAATLSAITAAGLLATPGDRGGLYQNLVFFLAGVHLRPHIERWADSATTRRLTGSFLAYAGALIAMAAAGAQRWPGVWLAVGLIAVAFGITAAARLARLPALGGLLAALGRRTLPIYVIHMPVLALLHLLLHDPISNLGFTGQLVSALVYPAVLSAVVIALCLLIHRGLRALGASWLFELPEWTTRRTPPTPAAEPTRSTAPGVRV</sequence>
<dbReference type="Pfam" id="PF01757">
    <property type="entry name" value="Acyl_transf_3"/>
    <property type="match status" value="1"/>
</dbReference>
<feature type="transmembrane region" description="Helical" evidence="8">
    <location>
        <begin position="313"/>
        <end position="335"/>
    </location>
</feature>
<evidence type="ECO:0000256" key="7">
    <source>
        <dbReference type="SAM" id="MobiDB-lite"/>
    </source>
</evidence>
<dbReference type="AlphaFoldDB" id="A0A8J3KZF6"/>
<evidence type="ECO:0000313" key="10">
    <source>
        <dbReference type="EMBL" id="GIG05871.1"/>
    </source>
</evidence>
<evidence type="ECO:0000256" key="5">
    <source>
        <dbReference type="ARBA" id="ARBA00022989"/>
    </source>
</evidence>
<keyword evidence="11" id="KW-1185">Reference proteome</keyword>
<feature type="transmembrane region" description="Helical" evidence="8">
    <location>
        <begin position="143"/>
        <end position="160"/>
    </location>
</feature>
<evidence type="ECO:0000256" key="2">
    <source>
        <dbReference type="ARBA" id="ARBA00007400"/>
    </source>
</evidence>
<dbReference type="RefSeq" id="WP_239167331.1">
    <property type="nucleotide sequence ID" value="NZ_BAAALC010000024.1"/>
</dbReference>
<feature type="transmembrane region" description="Helical" evidence="8">
    <location>
        <begin position="167"/>
        <end position="186"/>
    </location>
</feature>
<dbReference type="GO" id="GO:0016413">
    <property type="term" value="F:O-acetyltransferase activity"/>
    <property type="evidence" value="ECO:0007669"/>
    <property type="project" value="TreeGrafter"/>
</dbReference>
<gene>
    <name evidence="10" type="ORF">Cco03nite_25710</name>
</gene>
<feature type="region of interest" description="Disordered" evidence="7">
    <location>
        <begin position="357"/>
        <end position="376"/>
    </location>
</feature>
<feature type="transmembrane region" description="Helical" evidence="8">
    <location>
        <begin position="222"/>
        <end position="241"/>
    </location>
</feature>
<feature type="domain" description="Acyltransferase 3" evidence="9">
    <location>
        <begin position="22"/>
        <end position="336"/>
    </location>
</feature>
<dbReference type="PANTHER" id="PTHR40074">
    <property type="entry name" value="O-ACETYLTRANSFERASE WECH"/>
    <property type="match status" value="1"/>
</dbReference>
<keyword evidence="4 8" id="KW-0812">Transmembrane</keyword>
<evidence type="ECO:0000256" key="4">
    <source>
        <dbReference type="ARBA" id="ARBA00022692"/>
    </source>
</evidence>
<keyword evidence="3" id="KW-1003">Cell membrane</keyword>
<comment type="similarity">
    <text evidence="2">Belongs to the acyltransferase 3 family.</text>
</comment>
<evidence type="ECO:0000313" key="11">
    <source>
        <dbReference type="Proteomes" id="UP000630887"/>
    </source>
</evidence>
<keyword evidence="5 8" id="KW-1133">Transmembrane helix</keyword>
<evidence type="ECO:0000256" key="8">
    <source>
        <dbReference type="SAM" id="Phobius"/>
    </source>
</evidence>
<organism evidence="10 11">
    <name type="scientific">Catellatospora coxensis</name>
    <dbReference type="NCBI Taxonomy" id="310354"/>
    <lineage>
        <taxon>Bacteria</taxon>
        <taxon>Bacillati</taxon>
        <taxon>Actinomycetota</taxon>
        <taxon>Actinomycetes</taxon>
        <taxon>Micromonosporales</taxon>
        <taxon>Micromonosporaceae</taxon>
        <taxon>Catellatospora</taxon>
    </lineage>
</organism>
<protein>
    <recommendedName>
        <fullName evidence="9">Acyltransferase 3 domain-containing protein</fullName>
    </recommendedName>
</protein>
<evidence type="ECO:0000256" key="3">
    <source>
        <dbReference type="ARBA" id="ARBA00022475"/>
    </source>
</evidence>
<feature type="transmembrane region" description="Helical" evidence="8">
    <location>
        <begin position="192"/>
        <end position="210"/>
    </location>
</feature>
<comment type="caution">
    <text evidence="10">The sequence shown here is derived from an EMBL/GenBank/DDBJ whole genome shotgun (WGS) entry which is preliminary data.</text>
</comment>
<evidence type="ECO:0000259" key="9">
    <source>
        <dbReference type="Pfam" id="PF01757"/>
    </source>
</evidence>
<feature type="transmembrane region" description="Helical" evidence="8">
    <location>
        <begin position="247"/>
        <end position="264"/>
    </location>
</feature>
<feature type="transmembrane region" description="Helical" evidence="8">
    <location>
        <begin position="102"/>
        <end position="123"/>
    </location>
</feature>
<dbReference type="Proteomes" id="UP000630887">
    <property type="component" value="Unassembled WGS sequence"/>
</dbReference>
<dbReference type="EMBL" id="BONI01000018">
    <property type="protein sequence ID" value="GIG05871.1"/>
    <property type="molecule type" value="Genomic_DNA"/>
</dbReference>
<dbReference type="PANTHER" id="PTHR40074:SF4">
    <property type="entry name" value="INNER MEMBRANE PROTEIN YCFT"/>
    <property type="match status" value="1"/>
</dbReference>
<accession>A0A8J3KZF6</accession>
<name>A0A8J3KZF6_9ACTN</name>
<reference evidence="10 11" key="1">
    <citation type="submission" date="2021-01" db="EMBL/GenBank/DDBJ databases">
        <title>Whole genome shotgun sequence of Catellatospora coxensis NBRC 107359.</title>
        <authorList>
            <person name="Komaki H."/>
            <person name="Tamura T."/>
        </authorList>
    </citation>
    <scope>NUCLEOTIDE SEQUENCE [LARGE SCALE GENOMIC DNA]</scope>
    <source>
        <strain evidence="10 11">NBRC 107359</strain>
    </source>
</reference>
<dbReference type="GO" id="GO:0005886">
    <property type="term" value="C:plasma membrane"/>
    <property type="evidence" value="ECO:0007669"/>
    <property type="project" value="UniProtKB-SubCell"/>
</dbReference>
<dbReference type="GO" id="GO:0009246">
    <property type="term" value="P:enterobacterial common antigen biosynthetic process"/>
    <property type="evidence" value="ECO:0007669"/>
    <property type="project" value="TreeGrafter"/>
</dbReference>
<proteinExistence type="inferred from homology"/>
<comment type="subcellular location">
    <subcellularLocation>
        <location evidence="1">Cell membrane</location>
        <topology evidence="1">Multi-pass membrane protein</topology>
    </subcellularLocation>
</comment>